<dbReference type="Gene3D" id="2.120.10.80">
    <property type="entry name" value="Kelch-type beta propeller"/>
    <property type="match status" value="1"/>
</dbReference>
<evidence type="ECO:0000256" key="1">
    <source>
        <dbReference type="ARBA" id="ARBA00022441"/>
    </source>
</evidence>
<keyword evidence="3" id="KW-0175">Coiled coil</keyword>
<feature type="non-terminal residue" evidence="4">
    <location>
        <position position="321"/>
    </location>
</feature>
<name>A0A813E6S3_POLGL</name>
<dbReference type="OMA" id="CKGIQRT"/>
<organism evidence="4 5">
    <name type="scientific">Polarella glacialis</name>
    <name type="common">Dinoflagellate</name>
    <dbReference type="NCBI Taxonomy" id="89957"/>
    <lineage>
        <taxon>Eukaryota</taxon>
        <taxon>Sar</taxon>
        <taxon>Alveolata</taxon>
        <taxon>Dinophyceae</taxon>
        <taxon>Suessiales</taxon>
        <taxon>Suessiaceae</taxon>
        <taxon>Polarella</taxon>
    </lineage>
</organism>
<dbReference type="Pfam" id="PF01344">
    <property type="entry name" value="Kelch_1"/>
    <property type="match status" value="3"/>
</dbReference>
<keyword evidence="5" id="KW-1185">Reference proteome</keyword>
<dbReference type="Proteomes" id="UP000654075">
    <property type="component" value="Unassembled WGS sequence"/>
</dbReference>
<protein>
    <submittedName>
        <fullName evidence="4">Uncharacterized protein</fullName>
    </submittedName>
</protein>
<dbReference type="SUPFAM" id="SSF117281">
    <property type="entry name" value="Kelch motif"/>
    <property type="match status" value="1"/>
</dbReference>
<evidence type="ECO:0000313" key="4">
    <source>
        <dbReference type="EMBL" id="CAE8594370.1"/>
    </source>
</evidence>
<gene>
    <name evidence="4" type="ORF">PGLA1383_LOCUS12925</name>
</gene>
<evidence type="ECO:0000313" key="5">
    <source>
        <dbReference type="Proteomes" id="UP000654075"/>
    </source>
</evidence>
<dbReference type="SMART" id="SM00612">
    <property type="entry name" value="Kelch"/>
    <property type="match status" value="3"/>
</dbReference>
<dbReference type="EMBL" id="CAJNNV010007004">
    <property type="protein sequence ID" value="CAE8594370.1"/>
    <property type="molecule type" value="Genomic_DNA"/>
</dbReference>
<reference evidence="4" key="1">
    <citation type="submission" date="2021-02" db="EMBL/GenBank/DDBJ databases">
        <authorList>
            <person name="Dougan E. K."/>
            <person name="Rhodes N."/>
            <person name="Thang M."/>
            <person name="Chan C."/>
        </authorList>
    </citation>
    <scope>NUCLEOTIDE SEQUENCE</scope>
</reference>
<dbReference type="PANTHER" id="PTHR46344">
    <property type="entry name" value="OS02G0202900 PROTEIN"/>
    <property type="match status" value="1"/>
</dbReference>
<evidence type="ECO:0000256" key="2">
    <source>
        <dbReference type="ARBA" id="ARBA00022737"/>
    </source>
</evidence>
<comment type="caution">
    <text evidence="4">The sequence shown here is derived from an EMBL/GenBank/DDBJ whole genome shotgun (WGS) entry which is preliminary data.</text>
</comment>
<sequence length="321" mass="34783">MCSTLESALAEHRSHLNGLSLHCKELEKNQERLIEDHARFSASHCSLLREHRQLVQEHQALRDETEAVRDCLCSANLVSNRALRASLSRRRAPRVLKVVMEEHGLALALGAAMGVEAARRVCETSRGLAAGMRRCLPQLSQRLPPEIYVFGGKNDSSPALATAECFSPHRNEWRTLPPMKTQRYGCAAAAVNGMLYVVGGHDGQTALASAERFDPAVGRWTTLPNMPTARTRCAAVGMRGLLHVIGGRDGRSSTAAPATERFDPSTGIWEALPPMPHAPLGCAASVLSGVLYAVGVGADREMVVATFDPQRCKWANLAPLP</sequence>
<accession>A0A813E6S3</accession>
<dbReference type="InterPro" id="IPR015915">
    <property type="entry name" value="Kelch-typ_b-propeller"/>
</dbReference>
<proteinExistence type="predicted"/>
<keyword evidence="1" id="KW-0880">Kelch repeat</keyword>
<evidence type="ECO:0000256" key="3">
    <source>
        <dbReference type="SAM" id="Coils"/>
    </source>
</evidence>
<dbReference type="OrthoDB" id="45365at2759"/>
<dbReference type="AlphaFoldDB" id="A0A813E6S3"/>
<feature type="coiled-coil region" evidence="3">
    <location>
        <begin position="16"/>
        <end position="68"/>
    </location>
</feature>
<dbReference type="InterPro" id="IPR006652">
    <property type="entry name" value="Kelch_1"/>
</dbReference>
<keyword evidence="2" id="KW-0677">Repeat</keyword>
<dbReference type="PANTHER" id="PTHR46344:SF27">
    <property type="entry name" value="KELCH REPEAT SUPERFAMILY PROTEIN"/>
    <property type="match status" value="1"/>
</dbReference>
<dbReference type="PRINTS" id="PR00501">
    <property type="entry name" value="KELCHREPEAT"/>
</dbReference>